<comment type="subcellular location">
    <subcellularLocation>
        <location evidence="1">Cell membrane</location>
        <topology evidence="1">Multi-pass membrane protein</topology>
    </subcellularLocation>
</comment>
<comment type="caution">
    <text evidence="7">The sequence shown here is derived from an EMBL/GenBank/DDBJ whole genome shotgun (WGS) entry which is preliminary data.</text>
</comment>
<dbReference type="Pfam" id="PF03739">
    <property type="entry name" value="LptF_LptG"/>
    <property type="match status" value="1"/>
</dbReference>
<name>A0A0X3TGP5_9RHOB</name>
<dbReference type="STRING" id="1685379.AVO45_15415"/>
<keyword evidence="3 6" id="KW-0812">Transmembrane</keyword>
<evidence type="ECO:0000256" key="4">
    <source>
        <dbReference type="ARBA" id="ARBA00022989"/>
    </source>
</evidence>
<dbReference type="RefSeq" id="WP_068349981.1">
    <property type="nucleotide sequence ID" value="NZ_LQBQ01000038.1"/>
</dbReference>
<evidence type="ECO:0000256" key="6">
    <source>
        <dbReference type="SAM" id="Phobius"/>
    </source>
</evidence>
<dbReference type="AlphaFoldDB" id="A0A0X3TGP5"/>
<reference evidence="7 8" key="1">
    <citation type="submission" date="2015-12" db="EMBL/GenBank/DDBJ databases">
        <authorList>
            <person name="Shamseldin A."/>
            <person name="Moawad H."/>
            <person name="Abd El-Rahim W.M."/>
            <person name="Sadowsky M.J."/>
        </authorList>
    </citation>
    <scope>NUCLEOTIDE SEQUENCE [LARGE SCALE GENOMIC DNA]</scope>
    <source>
        <strain evidence="7 8">ZGT118</strain>
    </source>
</reference>
<dbReference type="EMBL" id="LQBQ01000038">
    <property type="protein sequence ID" value="KUJ73466.1"/>
    <property type="molecule type" value="Genomic_DNA"/>
</dbReference>
<evidence type="ECO:0000313" key="7">
    <source>
        <dbReference type="EMBL" id="KUJ73466.1"/>
    </source>
</evidence>
<gene>
    <name evidence="7" type="ORF">AVO45_15415</name>
</gene>
<dbReference type="InterPro" id="IPR030922">
    <property type="entry name" value="LptF"/>
</dbReference>
<dbReference type="PANTHER" id="PTHR33529:SF6">
    <property type="entry name" value="YJGP_YJGQ FAMILY PERMEASE"/>
    <property type="match status" value="1"/>
</dbReference>
<dbReference type="OrthoDB" id="8477889at2"/>
<proteinExistence type="predicted"/>
<evidence type="ECO:0000256" key="1">
    <source>
        <dbReference type="ARBA" id="ARBA00004651"/>
    </source>
</evidence>
<dbReference type="PANTHER" id="PTHR33529">
    <property type="entry name" value="SLR0882 PROTEIN-RELATED"/>
    <property type="match status" value="1"/>
</dbReference>
<feature type="transmembrane region" description="Helical" evidence="6">
    <location>
        <begin position="99"/>
        <end position="121"/>
    </location>
</feature>
<dbReference type="Proteomes" id="UP000053791">
    <property type="component" value="Unassembled WGS sequence"/>
</dbReference>
<protein>
    <submittedName>
        <fullName evidence="7">LPS export ABC transporter permease LptF</fullName>
    </submittedName>
</protein>
<evidence type="ECO:0000256" key="2">
    <source>
        <dbReference type="ARBA" id="ARBA00022475"/>
    </source>
</evidence>
<keyword evidence="5 6" id="KW-0472">Membrane</keyword>
<keyword evidence="4 6" id="KW-1133">Transmembrane helix</keyword>
<evidence type="ECO:0000313" key="8">
    <source>
        <dbReference type="Proteomes" id="UP000053791"/>
    </source>
</evidence>
<dbReference type="GO" id="GO:0055085">
    <property type="term" value="P:transmembrane transport"/>
    <property type="evidence" value="ECO:0007669"/>
    <property type="project" value="InterPro"/>
</dbReference>
<feature type="transmembrane region" description="Helical" evidence="6">
    <location>
        <begin position="311"/>
        <end position="333"/>
    </location>
</feature>
<organism evidence="7 8">
    <name type="scientific">Ruegeria marisrubri</name>
    <dbReference type="NCBI Taxonomy" id="1685379"/>
    <lineage>
        <taxon>Bacteria</taxon>
        <taxon>Pseudomonadati</taxon>
        <taxon>Pseudomonadota</taxon>
        <taxon>Alphaproteobacteria</taxon>
        <taxon>Rhodobacterales</taxon>
        <taxon>Roseobacteraceae</taxon>
        <taxon>Ruegeria</taxon>
    </lineage>
</organism>
<keyword evidence="2" id="KW-1003">Cell membrane</keyword>
<feature type="transmembrane region" description="Helical" evidence="6">
    <location>
        <begin position="59"/>
        <end position="78"/>
    </location>
</feature>
<dbReference type="NCBIfam" id="TIGR04407">
    <property type="entry name" value="LptF_YjgP"/>
    <property type="match status" value="1"/>
</dbReference>
<feature type="transmembrane region" description="Helical" evidence="6">
    <location>
        <begin position="339"/>
        <end position="361"/>
    </location>
</feature>
<sequence length="380" mass="41662">MSRFDGYFLRQLLLLFGFFTLVLVGVFWITRSVGLFDRVISGGQSAMVFLEFTALTLPTLIRTVMPMAVFAAAVYATNRLSRESELTVMLATGSSPWKLARAVVLFGLITGLMMAAISVYLRPMAVAQLEQRQHEVSGDVTAQLLNEGEFLHPADGVTVYLGRIDLDGTLHDVFVSDRREADMPVTYSSKTAYLVRAENGINLVMLDGVALRFDAADKTLSSTRFQDAAYDITALTSGGAIYKRTLGAIPTAELVSDRDSIVEEENFRMGQLIEELHQRFSWIAICVAVALVGFSTLMLGGFSRFGLWPQILGAFTILIVLEGVRGLVSPIVIARPETWGLLYLPAILGTLVSCLFLAVAGRPLMTSWRRRSRSAEPSAA</sequence>
<dbReference type="InterPro" id="IPR005495">
    <property type="entry name" value="LptG/LptF_permease"/>
</dbReference>
<keyword evidence="8" id="KW-1185">Reference proteome</keyword>
<accession>A0A0X3TGP5</accession>
<dbReference type="GO" id="GO:0043190">
    <property type="term" value="C:ATP-binding cassette (ABC) transporter complex"/>
    <property type="evidence" value="ECO:0007669"/>
    <property type="project" value="InterPro"/>
</dbReference>
<evidence type="ECO:0000256" key="5">
    <source>
        <dbReference type="ARBA" id="ARBA00023136"/>
    </source>
</evidence>
<evidence type="ECO:0000256" key="3">
    <source>
        <dbReference type="ARBA" id="ARBA00022692"/>
    </source>
</evidence>
<feature type="transmembrane region" description="Helical" evidence="6">
    <location>
        <begin position="280"/>
        <end position="299"/>
    </location>
</feature>
<feature type="transmembrane region" description="Helical" evidence="6">
    <location>
        <begin position="12"/>
        <end position="30"/>
    </location>
</feature>
<dbReference type="GO" id="GO:0015920">
    <property type="term" value="P:lipopolysaccharide transport"/>
    <property type="evidence" value="ECO:0007669"/>
    <property type="project" value="TreeGrafter"/>
</dbReference>